<dbReference type="PANTHER" id="PTHR10472">
    <property type="entry name" value="D-TYROSYL-TRNA TYR DEACYLASE"/>
    <property type="match status" value="1"/>
</dbReference>
<dbReference type="GeneID" id="100903303"/>
<name>A0AAJ6QPT2_9ACAR</name>
<dbReference type="Proteomes" id="UP000694867">
    <property type="component" value="Unplaced"/>
</dbReference>
<dbReference type="InterPro" id="IPR023509">
    <property type="entry name" value="DTD-like_sf"/>
</dbReference>
<dbReference type="SUPFAM" id="SSF69500">
    <property type="entry name" value="DTD-like"/>
    <property type="match status" value="1"/>
</dbReference>
<sequence>MSTETNDSASNTQCRILMQQCVHAELRVDETNVLTIDRGVLIYVSFFKRATEDFARKAAQFALQLKLCETESGRHVSILELPADVLLIPQACLGGKKKGNSMQYHQLIDKTRGRELFDVMKSELEKLVSLSKPQHSADGAARPRVLSGIYGQRQKLKIDASLGPSSHVIDL</sequence>
<evidence type="ECO:0000313" key="9">
    <source>
        <dbReference type="RefSeq" id="XP_003739805.1"/>
    </source>
</evidence>
<reference evidence="9" key="1">
    <citation type="submission" date="2025-08" db="UniProtKB">
        <authorList>
            <consortium name="RefSeq"/>
        </authorList>
    </citation>
    <scope>IDENTIFICATION</scope>
</reference>
<dbReference type="EC" id="3.1.1.96" evidence="3"/>
<evidence type="ECO:0000256" key="6">
    <source>
        <dbReference type="ARBA" id="ARBA00047676"/>
    </source>
</evidence>
<dbReference type="Pfam" id="PF02580">
    <property type="entry name" value="Tyr_Deacylase"/>
    <property type="match status" value="1"/>
</dbReference>
<dbReference type="Gene3D" id="3.50.80.10">
    <property type="entry name" value="D-tyrosyl-tRNA(Tyr) deacylase"/>
    <property type="match status" value="1"/>
</dbReference>
<dbReference type="InterPro" id="IPR003732">
    <property type="entry name" value="Daa-tRNA_deacyls_DTD"/>
</dbReference>
<evidence type="ECO:0000313" key="8">
    <source>
        <dbReference type="Proteomes" id="UP000694867"/>
    </source>
</evidence>
<evidence type="ECO:0000256" key="2">
    <source>
        <dbReference type="ARBA" id="ARBA00011738"/>
    </source>
</evidence>
<keyword evidence="4" id="KW-0963">Cytoplasm</keyword>
<dbReference type="AlphaFoldDB" id="A0AAJ6QPT2"/>
<comment type="subcellular location">
    <subcellularLocation>
        <location evidence="1">Cytoplasm</location>
    </subcellularLocation>
</comment>
<dbReference type="RefSeq" id="XP_003739805.1">
    <property type="nucleotide sequence ID" value="XM_003739757.1"/>
</dbReference>
<comment type="catalytic activity">
    <reaction evidence="6">
        <text>glycyl-tRNA(Ala) + H2O = tRNA(Ala) + glycine + H(+)</text>
        <dbReference type="Rhea" id="RHEA:53744"/>
        <dbReference type="Rhea" id="RHEA-COMP:9657"/>
        <dbReference type="Rhea" id="RHEA-COMP:13640"/>
        <dbReference type="ChEBI" id="CHEBI:15377"/>
        <dbReference type="ChEBI" id="CHEBI:15378"/>
        <dbReference type="ChEBI" id="CHEBI:57305"/>
        <dbReference type="ChEBI" id="CHEBI:78442"/>
        <dbReference type="ChEBI" id="CHEBI:78522"/>
        <dbReference type="EC" id="3.1.1.96"/>
    </reaction>
</comment>
<dbReference type="GO" id="GO:0005737">
    <property type="term" value="C:cytoplasm"/>
    <property type="evidence" value="ECO:0007669"/>
    <property type="project" value="UniProtKB-SubCell"/>
</dbReference>
<evidence type="ECO:0000256" key="5">
    <source>
        <dbReference type="ARBA" id="ARBA00022801"/>
    </source>
</evidence>
<evidence type="ECO:0000256" key="3">
    <source>
        <dbReference type="ARBA" id="ARBA00013056"/>
    </source>
</evidence>
<proteinExistence type="predicted"/>
<protein>
    <recommendedName>
        <fullName evidence="3">D-aminoacyl-tRNA deacylase</fullName>
        <ecNumber evidence="3">3.1.1.96</ecNumber>
    </recommendedName>
</protein>
<gene>
    <name evidence="9" type="primary">LOC100903303</name>
</gene>
<keyword evidence="8" id="KW-1185">Reference proteome</keyword>
<dbReference type="PANTHER" id="PTHR10472:SF1">
    <property type="entry name" value="D-AMINOACYL-TRNA DEACYLASE 2"/>
    <property type="match status" value="1"/>
</dbReference>
<keyword evidence="5" id="KW-0378">Hydrolase</keyword>
<dbReference type="KEGG" id="goe:100903303"/>
<comment type="subunit">
    <text evidence="2">Homodimer.</text>
</comment>
<evidence type="ECO:0000256" key="4">
    <source>
        <dbReference type="ARBA" id="ARBA00022490"/>
    </source>
</evidence>
<organism evidence="8 9">
    <name type="scientific">Galendromus occidentalis</name>
    <name type="common">western predatory mite</name>
    <dbReference type="NCBI Taxonomy" id="34638"/>
    <lineage>
        <taxon>Eukaryota</taxon>
        <taxon>Metazoa</taxon>
        <taxon>Ecdysozoa</taxon>
        <taxon>Arthropoda</taxon>
        <taxon>Chelicerata</taxon>
        <taxon>Arachnida</taxon>
        <taxon>Acari</taxon>
        <taxon>Parasitiformes</taxon>
        <taxon>Mesostigmata</taxon>
        <taxon>Gamasina</taxon>
        <taxon>Phytoseioidea</taxon>
        <taxon>Phytoseiidae</taxon>
        <taxon>Typhlodrominae</taxon>
        <taxon>Galendromus</taxon>
    </lineage>
</organism>
<evidence type="ECO:0000256" key="7">
    <source>
        <dbReference type="ARBA" id="ARBA00048018"/>
    </source>
</evidence>
<dbReference type="GO" id="GO:0051500">
    <property type="term" value="F:D-tyrosyl-tRNA(Tyr) deacylase activity"/>
    <property type="evidence" value="ECO:0007669"/>
    <property type="project" value="TreeGrafter"/>
</dbReference>
<accession>A0AAJ6QPT2</accession>
<evidence type="ECO:0000256" key="1">
    <source>
        <dbReference type="ARBA" id="ARBA00004496"/>
    </source>
</evidence>
<comment type="catalytic activity">
    <reaction evidence="7">
        <text>a D-aminoacyl-tRNA + H2O = a tRNA + a D-alpha-amino acid + H(+)</text>
        <dbReference type="Rhea" id="RHEA:13953"/>
        <dbReference type="Rhea" id="RHEA-COMP:10123"/>
        <dbReference type="Rhea" id="RHEA-COMP:10124"/>
        <dbReference type="ChEBI" id="CHEBI:15377"/>
        <dbReference type="ChEBI" id="CHEBI:15378"/>
        <dbReference type="ChEBI" id="CHEBI:59871"/>
        <dbReference type="ChEBI" id="CHEBI:78442"/>
        <dbReference type="ChEBI" id="CHEBI:79333"/>
        <dbReference type="EC" id="3.1.1.96"/>
    </reaction>
</comment>